<dbReference type="Proteomes" id="UP000464152">
    <property type="component" value="Segment"/>
</dbReference>
<accession>A0A6B9WJU4</accession>
<keyword evidence="1" id="KW-0812">Transmembrane</keyword>
<name>A0A6B9WJU4_9CAUD</name>
<evidence type="ECO:0000313" key="2">
    <source>
        <dbReference type="EMBL" id="QHR65194.1"/>
    </source>
</evidence>
<feature type="transmembrane region" description="Helical" evidence="1">
    <location>
        <begin position="7"/>
        <end position="32"/>
    </location>
</feature>
<protein>
    <submittedName>
        <fullName evidence="2">Uncharacterized protein</fullName>
    </submittedName>
</protein>
<proteinExistence type="predicted"/>
<evidence type="ECO:0000313" key="3">
    <source>
        <dbReference type="Proteomes" id="UP000464152"/>
    </source>
</evidence>
<organism evidence="2 3">
    <name type="scientific">Escherichia phage grams</name>
    <dbReference type="NCBI Taxonomy" id="2696401"/>
    <lineage>
        <taxon>Viruses</taxon>
        <taxon>Duplodnaviria</taxon>
        <taxon>Heunggongvirae</taxon>
        <taxon>Uroviricota</taxon>
        <taxon>Caudoviricetes</taxon>
        <taxon>Drexlerviridae</taxon>
        <taxon>Tempevirinae</taxon>
        <taxon>Hanrivervirus</taxon>
        <taxon>Hanrivervirus grams</taxon>
    </lineage>
</organism>
<dbReference type="EMBL" id="MN850567">
    <property type="protein sequence ID" value="QHR65194.1"/>
    <property type="molecule type" value="Genomic_DNA"/>
</dbReference>
<reference evidence="3" key="1">
    <citation type="submission" date="2019-12" db="EMBL/GenBank/DDBJ databases">
        <authorList>
            <person name="Olsen N.S."/>
            <person name="Junco L.M.F."/>
            <person name="Kot W."/>
            <person name="Hansen L.H."/>
        </authorList>
    </citation>
    <scope>NUCLEOTIDE SEQUENCE [LARGE SCALE GENOMIC DNA]</scope>
</reference>
<gene>
    <name evidence="2" type="ORF">grams_3</name>
</gene>
<evidence type="ECO:0000256" key="1">
    <source>
        <dbReference type="SAM" id="Phobius"/>
    </source>
</evidence>
<keyword evidence="1" id="KW-1133">Transmembrane helix</keyword>
<sequence length="37" mass="4017">MMKFLDILFGVMIGLIGLLVVTAGLAIILVVIKELMK</sequence>
<keyword evidence="1" id="KW-0472">Membrane</keyword>
<keyword evidence="3" id="KW-1185">Reference proteome</keyword>